<dbReference type="HAMAP" id="MF_01365_B">
    <property type="entry name" value="Ribosomal_uL6_B"/>
    <property type="match status" value="1"/>
</dbReference>
<evidence type="ECO:0000256" key="5">
    <source>
        <dbReference type="HAMAP-Rule" id="MF_01365"/>
    </source>
</evidence>
<reference evidence="9 10" key="1">
    <citation type="journal article" date="2013" name="PLoS ONE">
        <title>Cultivation and Complete Genome Sequencing of Gloeobacter kilaueensis sp. nov., from a Lava Cave in Kilauea Caldera, Hawai'i.</title>
        <authorList>
            <person name="Saw J.H."/>
            <person name="Schatz M."/>
            <person name="Brown M.V."/>
            <person name="Kunkel D.D."/>
            <person name="Foster J.S."/>
            <person name="Shick H."/>
            <person name="Christensen S."/>
            <person name="Hou S."/>
            <person name="Wan X."/>
            <person name="Donachie S.P."/>
        </authorList>
    </citation>
    <scope>NUCLEOTIDE SEQUENCE [LARGE SCALE GENOMIC DNA]</scope>
    <source>
        <strain evidence="10">JS</strain>
    </source>
</reference>
<dbReference type="PIRSF" id="PIRSF002162">
    <property type="entry name" value="Ribosomal_L6"/>
    <property type="match status" value="1"/>
</dbReference>
<dbReference type="PANTHER" id="PTHR11655:SF14">
    <property type="entry name" value="LARGE RIBOSOMAL SUBUNIT PROTEIN UL6M"/>
    <property type="match status" value="1"/>
</dbReference>
<dbReference type="HOGENOM" id="CLU_065464_1_2_3"/>
<gene>
    <name evidence="5 9" type="primary">rplF</name>
    <name evidence="5" type="synonym">rpl6</name>
    <name evidence="9" type="ORF">GKIL_2628</name>
</gene>
<sequence length="191" mass="20421">MSRIGKQPIAIPPRVEVNVDGQHVTVKGPKGTLERTLPETLAVVRENGQILVNRRGDSRRAREQHGLGRTLVANMVTGVTTGFTKPMQIAGVGYRVALTGRKLTISAGFSHPVEVELPPGIDVEVDQKAAAIAGTRNQQGFNFVIKGIDKQAVGDLAASIRAIRPPEPYKGKGIRYAAEKVSLKAGKSGKK</sequence>
<dbReference type="InterPro" id="IPR020040">
    <property type="entry name" value="Ribosomal_uL6_a/b-dom"/>
</dbReference>
<dbReference type="GO" id="GO:0002181">
    <property type="term" value="P:cytoplasmic translation"/>
    <property type="evidence" value="ECO:0007669"/>
    <property type="project" value="TreeGrafter"/>
</dbReference>
<dbReference type="STRING" id="1183438.GKIL_2628"/>
<dbReference type="Gene3D" id="3.90.930.12">
    <property type="entry name" value="Ribosomal protein L6, alpha-beta domain"/>
    <property type="match status" value="2"/>
</dbReference>
<evidence type="ECO:0000256" key="6">
    <source>
        <dbReference type="RuleBase" id="RU003869"/>
    </source>
</evidence>
<keyword evidence="2 5" id="KW-0694">RNA-binding</keyword>
<dbReference type="GO" id="GO:0003735">
    <property type="term" value="F:structural constituent of ribosome"/>
    <property type="evidence" value="ECO:0007669"/>
    <property type="project" value="UniProtKB-UniRule"/>
</dbReference>
<keyword evidence="3 5" id="KW-0689">Ribosomal protein</keyword>
<dbReference type="GO" id="GO:0019843">
    <property type="term" value="F:rRNA binding"/>
    <property type="evidence" value="ECO:0007669"/>
    <property type="project" value="UniProtKB-UniRule"/>
</dbReference>
<dbReference type="Pfam" id="PF00347">
    <property type="entry name" value="Ribosomal_L6"/>
    <property type="match status" value="2"/>
</dbReference>
<comment type="function">
    <text evidence="5 7">This protein binds to the 23S rRNA, and is important in its secondary structure. It is located near the subunit interface in the base of the L7/L12 stalk, and near the tRNA binding site of the peptidyltransferase center.</text>
</comment>
<organism evidence="9 10">
    <name type="scientific">Gloeobacter kilaueensis (strain ATCC BAA-2537 / CCAP 1431/1 / ULC 316 / JS1)</name>
    <dbReference type="NCBI Taxonomy" id="1183438"/>
    <lineage>
        <taxon>Bacteria</taxon>
        <taxon>Bacillati</taxon>
        <taxon>Cyanobacteriota</taxon>
        <taxon>Cyanophyceae</taxon>
        <taxon>Gloeobacterales</taxon>
        <taxon>Gloeobacteraceae</taxon>
        <taxon>Gloeobacter</taxon>
    </lineage>
</organism>
<evidence type="ECO:0000313" key="10">
    <source>
        <dbReference type="Proteomes" id="UP000017396"/>
    </source>
</evidence>
<dbReference type="OrthoDB" id="9805007at2"/>
<evidence type="ECO:0000256" key="2">
    <source>
        <dbReference type="ARBA" id="ARBA00022884"/>
    </source>
</evidence>
<dbReference type="FunFam" id="3.90.930.12:FF:000002">
    <property type="entry name" value="50S ribosomal protein L6"/>
    <property type="match status" value="1"/>
</dbReference>
<dbReference type="eggNOG" id="COG0097">
    <property type="taxonomic scope" value="Bacteria"/>
</dbReference>
<dbReference type="SUPFAM" id="SSF56053">
    <property type="entry name" value="Ribosomal protein L6"/>
    <property type="match status" value="2"/>
</dbReference>
<comment type="subunit">
    <text evidence="5">Part of the 50S ribosomal subunit.</text>
</comment>
<feature type="domain" description="Large ribosomal subunit protein uL6 alpha-beta" evidence="8">
    <location>
        <begin position="91"/>
        <end position="176"/>
    </location>
</feature>
<keyword evidence="10" id="KW-1185">Reference proteome</keyword>
<accession>U5QMR7</accession>
<dbReference type="InterPro" id="IPR036789">
    <property type="entry name" value="Ribosomal_uL6-like_a/b-dom_sf"/>
</dbReference>
<evidence type="ECO:0000259" key="8">
    <source>
        <dbReference type="Pfam" id="PF00347"/>
    </source>
</evidence>
<keyword evidence="4 5" id="KW-0687">Ribonucleoprotein</keyword>
<dbReference type="PATRIC" id="fig|1183438.3.peg.2585"/>
<keyword evidence="1 5" id="KW-0699">rRNA-binding</keyword>
<dbReference type="InterPro" id="IPR002358">
    <property type="entry name" value="Ribosomal_uL6_CS"/>
</dbReference>
<dbReference type="KEGG" id="glj:GKIL_2628"/>
<evidence type="ECO:0000313" key="9">
    <source>
        <dbReference type="EMBL" id="AGY58874.1"/>
    </source>
</evidence>
<evidence type="ECO:0000256" key="7">
    <source>
        <dbReference type="RuleBase" id="RU003870"/>
    </source>
</evidence>
<evidence type="ECO:0000256" key="3">
    <source>
        <dbReference type="ARBA" id="ARBA00022980"/>
    </source>
</evidence>
<evidence type="ECO:0000256" key="4">
    <source>
        <dbReference type="ARBA" id="ARBA00023274"/>
    </source>
</evidence>
<comment type="similarity">
    <text evidence="5 6">Belongs to the universal ribosomal protein uL6 family.</text>
</comment>
<dbReference type="InterPro" id="IPR019906">
    <property type="entry name" value="Ribosomal_uL6_bac-type"/>
</dbReference>
<feature type="domain" description="Large ribosomal subunit protein uL6 alpha-beta" evidence="8">
    <location>
        <begin position="11"/>
        <end position="82"/>
    </location>
</feature>
<dbReference type="PRINTS" id="PR00059">
    <property type="entry name" value="RIBOSOMALL6"/>
</dbReference>
<dbReference type="AlphaFoldDB" id="U5QMR7"/>
<dbReference type="Proteomes" id="UP000017396">
    <property type="component" value="Chromosome"/>
</dbReference>
<name>U5QMR7_GLOK1</name>
<dbReference type="EMBL" id="CP003587">
    <property type="protein sequence ID" value="AGY58874.1"/>
    <property type="molecule type" value="Genomic_DNA"/>
</dbReference>
<proteinExistence type="inferred from homology"/>
<dbReference type="GO" id="GO:0022625">
    <property type="term" value="C:cytosolic large ribosomal subunit"/>
    <property type="evidence" value="ECO:0007669"/>
    <property type="project" value="UniProtKB-UniRule"/>
</dbReference>
<dbReference type="PROSITE" id="PS00525">
    <property type="entry name" value="RIBOSOMAL_L6_1"/>
    <property type="match status" value="1"/>
</dbReference>
<protein>
    <recommendedName>
        <fullName evidence="5">Large ribosomal subunit protein uL6</fullName>
    </recommendedName>
</protein>
<dbReference type="RefSeq" id="WP_023174072.1">
    <property type="nucleotide sequence ID" value="NC_022600.1"/>
</dbReference>
<dbReference type="PANTHER" id="PTHR11655">
    <property type="entry name" value="60S/50S RIBOSOMAL PROTEIN L6/L9"/>
    <property type="match status" value="1"/>
</dbReference>
<dbReference type="InterPro" id="IPR000702">
    <property type="entry name" value="Ribosomal_uL6-like"/>
</dbReference>
<evidence type="ECO:0000256" key="1">
    <source>
        <dbReference type="ARBA" id="ARBA00022730"/>
    </source>
</evidence>
<dbReference type="NCBIfam" id="TIGR03654">
    <property type="entry name" value="L6_bact"/>
    <property type="match status" value="1"/>
</dbReference>